<keyword evidence="3" id="KW-1185">Reference proteome</keyword>
<evidence type="ECO:0000313" key="2">
    <source>
        <dbReference type="EMBL" id="MDR6891624.1"/>
    </source>
</evidence>
<accession>A0AAE4C6M9</accession>
<organism evidence="2 3">
    <name type="scientific">Falsarthrobacter nasiphocae</name>
    <dbReference type="NCBI Taxonomy" id="189863"/>
    <lineage>
        <taxon>Bacteria</taxon>
        <taxon>Bacillati</taxon>
        <taxon>Actinomycetota</taxon>
        <taxon>Actinomycetes</taxon>
        <taxon>Micrococcales</taxon>
        <taxon>Micrococcaceae</taxon>
        <taxon>Falsarthrobacter</taxon>
    </lineage>
</organism>
<dbReference type="Pfam" id="PF12005">
    <property type="entry name" value="DUF3499"/>
    <property type="match status" value="1"/>
</dbReference>
<name>A0AAE4C6M9_9MICC</name>
<protein>
    <recommendedName>
        <fullName evidence="4">DUF3499 domain-containing protein</fullName>
    </recommendedName>
</protein>
<gene>
    <name evidence="2" type="ORF">J2S35_000564</name>
</gene>
<dbReference type="Proteomes" id="UP001247307">
    <property type="component" value="Unassembled WGS sequence"/>
</dbReference>
<evidence type="ECO:0000313" key="3">
    <source>
        <dbReference type="Proteomes" id="UP001247307"/>
    </source>
</evidence>
<dbReference type="AlphaFoldDB" id="A0AAE4C6M9"/>
<comment type="caution">
    <text evidence="2">The sequence shown here is derived from an EMBL/GenBank/DDBJ whole genome shotgun (WGS) entry which is preliminary data.</text>
</comment>
<dbReference type="EMBL" id="JAVDUI010000001">
    <property type="protein sequence ID" value="MDR6891624.1"/>
    <property type="molecule type" value="Genomic_DNA"/>
</dbReference>
<proteinExistence type="predicted"/>
<feature type="region of interest" description="Disordered" evidence="1">
    <location>
        <begin position="85"/>
        <end position="123"/>
    </location>
</feature>
<dbReference type="InterPro" id="IPR021888">
    <property type="entry name" value="DUF3499"/>
</dbReference>
<sequence>MIAYRHCSKIGCSEPAVSTLTYSHADQTAVLGPLSLQAEPHTYDLCLTHSDRLTAPRGWEIVRLALPAPDVDPDGLSAVVDAVAEPEEEPLEAAPVRQRSWRTPLSRPQASAADDDTVRPFRR</sequence>
<reference evidence="2" key="1">
    <citation type="submission" date="2023-07" db="EMBL/GenBank/DDBJ databases">
        <title>Sequencing the genomes of 1000 actinobacteria strains.</title>
        <authorList>
            <person name="Klenk H.-P."/>
        </authorList>
    </citation>
    <scope>NUCLEOTIDE SEQUENCE</scope>
    <source>
        <strain evidence="2">DSM 13988</strain>
    </source>
</reference>
<dbReference type="RefSeq" id="WP_309849597.1">
    <property type="nucleotide sequence ID" value="NZ_BAAAIU010000045.1"/>
</dbReference>
<evidence type="ECO:0008006" key="4">
    <source>
        <dbReference type="Google" id="ProtNLM"/>
    </source>
</evidence>
<evidence type="ECO:0000256" key="1">
    <source>
        <dbReference type="SAM" id="MobiDB-lite"/>
    </source>
</evidence>